<keyword evidence="1" id="KW-1133">Transmembrane helix</keyword>
<dbReference type="EMBL" id="CP157355">
    <property type="protein sequence ID" value="XBM02138.1"/>
    <property type="molecule type" value="Genomic_DNA"/>
</dbReference>
<feature type="transmembrane region" description="Helical" evidence="1">
    <location>
        <begin position="124"/>
        <end position="145"/>
    </location>
</feature>
<dbReference type="RefSeq" id="WP_348946412.1">
    <property type="nucleotide sequence ID" value="NZ_CP157355.1"/>
</dbReference>
<evidence type="ECO:0008006" key="3">
    <source>
        <dbReference type="Google" id="ProtNLM"/>
    </source>
</evidence>
<dbReference type="KEGG" id="cmav:ABHF33_07700"/>
<feature type="transmembrane region" description="Helical" evidence="1">
    <location>
        <begin position="83"/>
        <end position="103"/>
    </location>
</feature>
<evidence type="ECO:0000313" key="2">
    <source>
        <dbReference type="EMBL" id="XBM02138.1"/>
    </source>
</evidence>
<feature type="transmembrane region" description="Helical" evidence="1">
    <location>
        <begin position="52"/>
        <end position="71"/>
    </location>
</feature>
<proteinExistence type="predicted"/>
<name>A0AAU7FEL6_9NEIS</name>
<sequence>MEGIGGVILGTLIYGTAKVLGYRWWCGVGLTWLRPELSADAIRRRSWELGMIRLLIGFGVGIPMAALHAMVLELTGVQALAYLLVYVPIRWFEWGLIVPLMPAGKLSWGQLWCGQHRTERQWRLYGIAVSCALDVVFLVGVLNGIRGMGRIFC</sequence>
<gene>
    <name evidence="2" type="ORF">ABHF33_07700</name>
</gene>
<reference evidence="2" key="1">
    <citation type="submission" date="2024-05" db="EMBL/GenBank/DDBJ databases">
        <authorList>
            <person name="Yang L."/>
            <person name="Pan L."/>
        </authorList>
    </citation>
    <scope>NUCLEOTIDE SEQUENCE</scope>
    <source>
        <strain evidence="2">FCG-7</strain>
    </source>
</reference>
<accession>A0AAU7FEL6</accession>
<organism evidence="2">
    <name type="scientific">Chitinibacter mangrovi</name>
    <dbReference type="NCBI Taxonomy" id="3153927"/>
    <lineage>
        <taxon>Bacteria</taxon>
        <taxon>Pseudomonadati</taxon>
        <taxon>Pseudomonadota</taxon>
        <taxon>Betaproteobacteria</taxon>
        <taxon>Neisseriales</taxon>
        <taxon>Chitinibacteraceae</taxon>
        <taxon>Chitinibacter</taxon>
    </lineage>
</organism>
<keyword evidence="1" id="KW-0472">Membrane</keyword>
<dbReference type="AlphaFoldDB" id="A0AAU7FEL6"/>
<keyword evidence="1" id="KW-0812">Transmembrane</keyword>
<evidence type="ECO:0000256" key="1">
    <source>
        <dbReference type="SAM" id="Phobius"/>
    </source>
</evidence>
<protein>
    <recommendedName>
        <fullName evidence="3">VTT domain-containing protein</fullName>
    </recommendedName>
</protein>